<dbReference type="STRING" id="4232.A0A251UAY0"/>
<dbReference type="Gramene" id="mRNA:HanXRQr2_Chr07g0296391">
    <property type="protein sequence ID" value="CDS:HanXRQr2_Chr07g0296391.1"/>
    <property type="gene ID" value="HanXRQr2_Chr07g0296391"/>
</dbReference>
<reference evidence="1 3" key="1">
    <citation type="journal article" date="2017" name="Nature">
        <title>The sunflower genome provides insights into oil metabolism, flowering and Asterid evolution.</title>
        <authorList>
            <person name="Badouin H."/>
            <person name="Gouzy J."/>
            <person name="Grassa C.J."/>
            <person name="Murat F."/>
            <person name="Staton S.E."/>
            <person name="Cottret L."/>
            <person name="Lelandais-Briere C."/>
            <person name="Owens G.L."/>
            <person name="Carrere S."/>
            <person name="Mayjonade B."/>
            <person name="Legrand L."/>
            <person name="Gill N."/>
            <person name="Kane N.C."/>
            <person name="Bowers J.E."/>
            <person name="Hubner S."/>
            <person name="Bellec A."/>
            <person name="Berard A."/>
            <person name="Berges H."/>
            <person name="Blanchet N."/>
            <person name="Boniface M.C."/>
            <person name="Brunel D."/>
            <person name="Catrice O."/>
            <person name="Chaidir N."/>
            <person name="Claudel C."/>
            <person name="Donnadieu C."/>
            <person name="Faraut T."/>
            <person name="Fievet G."/>
            <person name="Helmstetter N."/>
            <person name="King M."/>
            <person name="Knapp S.J."/>
            <person name="Lai Z."/>
            <person name="Le Paslier M.C."/>
            <person name="Lippi Y."/>
            <person name="Lorenzon L."/>
            <person name="Mandel J.R."/>
            <person name="Marage G."/>
            <person name="Marchand G."/>
            <person name="Marquand E."/>
            <person name="Bret-Mestries E."/>
            <person name="Morien E."/>
            <person name="Nambeesan S."/>
            <person name="Nguyen T."/>
            <person name="Pegot-Espagnet P."/>
            <person name="Pouilly N."/>
            <person name="Raftis F."/>
            <person name="Sallet E."/>
            <person name="Schiex T."/>
            <person name="Thomas J."/>
            <person name="Vandecasteele C."/>
            <person name="Vares D."/>
            <person name="Vear F."/>
            <person name="Vautrin S."/>
            <person name="Crespi M."/>
            <person name="Mangin B."/>
            <person name="Burke J.M."/>
            <person name="Salse J."/>
            <person name="Munos S."/>
            <person name="Vincourt P."/>
            <person name="Rieseberg L.H."/>
            <person name="Langlade N.B."/>
        </authorList>
    </citation>
    <scope>NUCLEOTIDE SEQUENCE [LARGE SCALE GENOMIC DNA]</scope>
    <source>
        <strain evidence="3">cv. SF193</strain>
        <tissue evidence="1">Leaves</tissue>
    </source>
</reference>
<accession>A0A251UAY0</accession>
<organism evidence="2 3">
    <name type="scientific">Helianthus annuus</name>
    <name type="common">Common sunflower</name>
    <dbReference type="NCBI Taxonomy" id="4232"/>
    <lineage>
        <taxon>Eukaryota</taxon>
        <taxon>Viridiplantae</taxon>
        <taxon>Streptophyta</taxon>
        <taxon>Embryophyta</taxon>
        <taxon>Tracheophyta</taxon>
        <taxon>Spermatophyta</taxon>
        <taxon>Magnoliopsida</taxon>
        <taxon>eudicotyledons</taxon>
        <taxon>Gunneridae</taxon>
        <taxon>Pentapetalae</taxon>
        <taxon>asterids</taxon>
        <taxon>campanulids</taxon>
        <taxon>Asterales</taxon>
        <taxon>Asteraceae</taxon>
        <taxon>Asteroideae</taxon>
        <taxon>Heliantheae alliance</taxon>
        <taxon>Heliantheae</taxon>
        <taxon>Helianthus</taxon>
    </lineage>
</organism>
<dbReference type="Proteomes" id="UP000215914">
    <property type="component" value="Chromosome 7"/>
</dbReference>
<dbReference type="OMA" id="ETPNFFI"/>
<dbReference type="AlphaFoldDB" id="A0A251UAY0"/>
<name>A0A251UAY0_HELAN</name>
<dbReference type="Pfam" id="PF14009">
    <property type="entry name" value="PADRE"/>
    <property type="match status" value="1"/>
</dbReference>
<dbReference type="FunCoup" id="A0A251UAY0">
    <property type="interactions" value="67"/>
</dbReference>
<protein>
    <submittedName>
        <fullName evidence="2">Uncharacterized protein</fullName>
    </submittedName>
</protein>
<evidence type="ECO:0000313" key="3">
    <source>
        <dbReference type="Proteomes" id="UP000215914"/>
    </source>
</evidence>
<dbReference type="EMBL" id="MNCJ02000322">
    <property type="protein sequence ID" value="KAF5798733.1"/>
    <property type="molecule type" value="Genomic_DNA"/>
</dbReference>
<evidence type="ECO:0000313" key="1">
    <source>
        <dbReference type="EMBL" id="KAF5798733.1"/>
    </source>
</evidence>
<reference evidence="1" key="3">
    <citation type="submission" date="2020-06" db="EMBL/GenBank/DDBJ databases">
        <title>Helianthus annuus Genome sequencing and assembly Release 2.</title>
        <authorList>
            <person name="Gouzy J."/>
            <person name="Langlade N."/>
            <person name="Munos S."/>
        </authorList>
    </citation>
    <scope>NUCLEOTIDE SEQUENCE</scope>
    <source>
        <tissue evidence="1">Leaves</tissue>
    </source>
</reference>
<reference evidence="2" key="2">
    <citation type="submission" date="2017-02" db="EMBL/GenBank/DDBJ databases">
        <title>Sunflower complete genome.</title>
        <authorList>
            <person name="Langlade N."/>
            <person name="Munos S."/>
        </authorList>
    </citation>
    <scope>NUCLEOTIDE SEQUENCE [LARGE SCALE GENOMIC DNA]</scope>
    <source>
        <tissue evidence="2">Leaves</tissue>
    </source>
</reference>
<proteinExistence type="predicted"/>
<dbReference type="EMBL" id="CM007896">
    <property type="protein sequence ID" value="OTG20495.1"/>
    <property type="molecule type" value="Genomic_DNA"/>
</dbReference>
<keyword evidence="3" id="KW-1185">Reference proteome</keyword>
<dbReference type="InterPro" id="IPR025322">
    <property type="entry name" value="PADRE_dom"/>
</dbReference>
<evidence type="ECO:0000313" key="2">
    <source>
        <dbReference type="EMBL" id="OTG20495.1"/>
    </source>
</evidence>
<gene>
    <name evidence="2" type="ORF">HannXRQ_Chr07g0193751</name>
    <name evidence="1" type="ORF">HanXRQr2_Chr07g0296391</name>
</gene>
<dbReference type="PANTHER" id="PTHR33052">
    <property type="entry name" value="DUF4228 DOMAIN PROTEIN-RELATED"/>
    <property type="match status" value="1"/>
</dbReference>
<sequence length="152" mass="16859">MGNYASCTLTKHSNTTKIIYPTGEIRKIRQPINAAELMMESPNTFLVNSKTLRIGSRFLALNADDELEIASVYVVFPMNRRNSVVTTNDLGSVFLVAKSGGKRIGSVRISPENAPTPPRVSFEGVEEFSSPEFKKMVCMCRSKKPLLETIVE</sequence>
<dbReference type="InParanoid" id="A0A251UAY0"/>